<dbReference type="Proteomes" id="UP000036850">
    <property type="component" value="Unassembled WGS sequence"/>
</dbReference>
<keyword evidence="1" id="KW-0812">Transmembrane</keyword>
<proteinExistence type="predicted"/>
<name>A0A0L0EWZ8_9GAMM</name>
<dbReference type="PATRIC" id="fig|43658.6.peg.4862"/>
<evidence type="ECO:0000313" key="3">
    <source>
        <dbReference type="Proteomes" id="UP000036850"/>
    </source>
</evidence>
<keyword evidence="1" id="KW-0472">Membrane</keyword>
<feature type="transmembrane region" description="Helical" evidence="1">
    <location>
        <begin position="45"/>
        <end position="62"/>
    </location>
</feature>
<keyword evidence="1" id="KW-1133">Transmembrane helix</keyword>
<organism evidence="2 3">
    <name type="scientific">Pseudoalteromonas rubra</name>
    <dbReference type="NCBI Taxonomy" id="43658"/>
    <lineage>
        <taxon>Bacteria</taxon>
        <taxon>Pseudomonadati</taxon>
        <taxon>Pseudomonadota</taxon>
        <taxon>Gammaproteobacteria</taxon>
        <taxon>Alteromonadales</taxon>
        <taxon>Pseudoalteromonadaceae</taxon>
        <taxon>Pseudoalteromonas</taxon>
    </lineage>
</organism>
<dbReference type="EMBL" id="LFZX01000006">
    <property type="protein sequence ID" value="KNC68939.1"/>
    <property type="molecule type" value="Genomic_DNA"/>
</dbReference>
<protein>
    <submittedName>
        <fullName evidence="2">Uncharacterized protein</fullName>
    </submittedName>
</protein>
<reference evidence="3" key="1">
    <citation type="submission" date="2015-07" db="EMBL/GenBank/DDBJ databases">
        <title>Draft genome sequence of a Pseudoalteromonas rubra strain, OCN096, isolated from Kaneohe Bay, Oahu, Hawaii.</title>
        <authorList>
            <person name="Beurmann S."/>
            <person name="Ushijima B."/>
            <person name="Belcaid M."/>
            <person name="Callahan S.M."/>
            <person name="Aeby G.S."/>
        </authorList>
    </citation>
    <scope>NUCLEOTIDE SEQUENCE [LARGE SCALE GENOMIC DNA]</scope>
    <source>
        <strain evidence="3">OCN096</strain>
    </source>
</reference>
<comment type="caution">
    <text evidence="2">The sequence shown here is derived from an EMBL/GenBank/DDBJ whole genome shotgun (WGS) entry which is preliminary data.</text>
</comment>
<accession>A0A0L0EWZ8</accession>
<dbReference type="AlphaFoldDB" id="A0A0L0EWZ8"/>
<feature type="transmembrane region" description="Helical" evidence="1">
    <location>
        <begin position="106"/>
        <end position="122"/>
    </location>
</feature>
<sequence length="123" mass="13778">MAFNCPHCNQISVSHFSKLLSFEGSPATCSNCGKHSIDTKGANDSYRRIVFLGLFVLGWLSLFTQTILYLAIWFAFTIIFPIYSLYCVPLEPIETDKVKRYKSKKLVSIGVFSALVLLAVIFG</sequence>
<gene>
    <name evidence="2" type="ORF">AC626_01515</name>
</gene>
<feature type="transmembrane region" description="Helical" evidence="1">
    <location>
        <begin position="68"/>
        <end position="86"/>
    </location>
</feature>
<evidence type="ECO:0000256" key="1">
    <source>
        <dbReference type="SAM" id="Phobius"/>
    </source>
</evidence>
<evidence type="ECO:0000313" key="2">
    <source>
        <dbReference type="EMBL" id="KNC68939.1"/>
    </source>
</evidence>